<feature type="compositionally biased region" description="Polar residues" evidence="1">
    <location>
        <begin position="208"/>
        <end position="222"/>
    </location>
</feature>
<evidence type="ECO:0000256" key="1">
    <source>
        <dbReference type="SAM" id="MobiDB-lite"/>
    </source>
</evidence>
<feature type="transmembrane region" description="Helical" evidence="2">
    <location>
        <begin position="69"/>
        <end position="91"/>
    </location>
</feature>
<keyword evidence="4" id="KW-1185">Reference proteome</keyword>
<sequence>MNATPRHTTDHRSEENERLALTGLLPPPPVPGLTPDRELLLKQALLAEAARTVPSGTPARRAGRPRRQLLRILAPAVVCALTVGGVVVVNLPDAPRRSPSAVVGGAPRATEATRLLGRIALAAAAEQRTAVRADRFVYIESKVAYAAQSAGGGPVTMPPVHTRQVWLSADGSRPGLLREEGRPDTRLGTDGPAGTLDGPGATPRPGTLHSSGPSVSNPTHTYVASLPTDPDALLKLIRDETRGQGQDPDQRAFGAIGDLLAETWAPPEVGAALYRAAAKIPGVTVIRAADDATGREGVAVARTAQGQQTQWVFDRSTYAFLGERTVLAEADDAGPAGTVVGTSAVLTRSAVDHAGEAP</sequence>
<keyword evidence="2" id="KW-0472">Membrane</keyword>
<feature type="region of interest" description="Disordered" evidence="1">
    <location>
        <begin position="169"/>
        <end position="224"/>
    </location>
</feature>
<reference evidence="4" key="1">
    <citation type="journal article" date="2019" name="Int. J. Syst. Evol. Microbiol.">
        <title>The Global Catalogue of Microorganisms (GCM) 10K type strain sequencing project: providing services to taxonomists for standard genome sequencing and annotation.</title>
        <authorList>
            <consortium name="The Broad Institute Genomics Platform"/>
            <consortium name="The Broad Institute Genome Sequencing Center for Infectious Disease"/>
            <person name="Wu L."/>
            <person name="Ma J."/>
        </authorList>
    </citation>
    <scope>NUCLEOTIDE SEQUENCE [LARGE SCALE GENOMIC DNA]</scope>
    <source>
        <strain evidence="4">JCM 4376</strain>
    </source>
</reference>
<evidence type="ECO:0000313" key="3">
    <source>
        <dbReference type="EMBL" id="GGV74967.1"/>
    </source>
</evidence>
<feature type="region of interest" description="Disordered" evidence="1">
    <location>
        <begin position="1"/>
        <end position="29"/>
    </location>
</feature>
<gene>
    <name evidence="3" type="ORF">GCM10015535_04610</name>
</gene>
<evidence type="ECO:0000313" key="4">
    <source>
        <dbReference type="Proteomes" id="UP000660675"/>
    </source>
</evidence>
<accession>A0ABQ2VQY9</accession>
<protein>
    <recommendedName>
        <fullName evidence="5">CU044_5270 family protein</fullName>
    </recommendedName>
</protein>
<dbReference type="InterPro" id="IPR047789">
    <property type="entry name" value="CU044_5270-like"/>
</dbReference>
<name>A0ABQ2VQY9_9ACTN</name>
<dbReference type="RefSeq" id="WP_189540367.1">
    <property type="nucleotide sequence ID" value="NZ_BMTF01000001.1"/>
</dbReference>
<evidence type="ECO:0000256" key="2">
    <source>
        <dbReference type="SAM" id="Phobius"/>
    </source>
</evidence>
<evidence type="ECO:0008006" key="5">
    <source>
        <dbReference type="Google" id="ProtNLM"/>
    </source>
</evidence>
<comment type="caution">
    <text evidence="3">The sequence shown here is derived from an EMBL/GenBank/DDBJ whole genome shotgun (WGS) entry which is preliminary data.</text>
</comment>
<proteinExistence type="predicted"/>
<feature type="compositionally biased region" description="Basic and acidic residues" evidence="1">
    <location>
        <begin position="176"/>
        <end position="187"/>
    </location>
</feature>
<dbReference type="NCBIfam" id="NF038083">
    <property type="entry name" value="CU044_5270_fam"/>
    <property type="match status" value="1"/>
</dbReference>
<feature type="compositionally biased region" description="Basic and acidic residues" evidence="1">
    <location>
        <begin position="7"/>
        <end position="18"/>
    </location>
</feature>
<dbReference type="Proteomes" id="UP000660675">
    <property type="component" value="Unassembled WGS sequence"/>
</dbReference>
<keyword evidence="2" id="KW-0812">Transmembrane</keyword>
<organism evidence="3 4">
    <name type="scientific">Streptomyces gelaticus</name>
    <dbReference type="NCBI Taxonomy" id="285446"/>
    <lineage>
        <taxon>Bacteria</taxon>
        <taxon>Bacillati</taxon>
        <taxon>Actinomycetota</taxon>
        <taxon>Actinomycetes</taxon>
        <taxon>Kitasatosporales</taxon>
        <taxon>Streptomycetaceae</taxon>
        <taxon>Streptomyces</taxon>
    </lineage>
</organism>
<keyword evidence="2" id="KW-1133">Transmembrane helix</keyword>
<dbReference type="EMBL" id="BMTF01000001">
    <property type="protein sequence ID" value="GGV74967.1"/>
    <property type="molecule type" value="Genomic_DNA"/>
</dbReference>